<evidence type="ECO:0000256" key="1">
    <source>
        <dbReference type="ARBA" id="ARBA00023002"/>
    </source>
</evidence>
<dbReference type="Gene3D" id="3.40.605.10">
    <property type="entry name" value="Aldehyde Dehydrogenase, Chain A, domain 1"/>
    <property type="match status" value="2"/>
</dbReference>
<gene>
    <name evidence="3" type="ORF">VXC91_34120</name>
</gene>
<evidence type="ECO:0000259" key="2">
    <source>
        <dbReference type="Pfam" id="PF00171"/>
    </source>
</evidence>
<sequence length="224" mass="24229">MTLTGELLIGAADVAATAGTMKALNPATGEVIEPEFAFGGAAEVDRAVRLADEAFDSYSHTGLAERAAFLDLVADKLEAVKDELAERTSLETGLPAAQFEGETGPDQIREVARAFRGQLSASVHAEASDHDTAVELLPILERRTGRIVINNFSMPQEVSHASVHTGPFPATSDSRFTSVGMTAIERFLRPVTYQNFPDELLPESLREANPLHVWRLVDGELTRD</sequence>
<keyword evidence="4" id="KW-1185">Reference proteome</keyword>
<dbReference type="Proteomes" id="UP001333996">
    <property type="component" value="Unassembled WGS sequence"/>
</dbReference>
<protein>
    <submittedName>
        <fullName evidence="3">Aldehyde dehydrogenase family protein</fullName>
    </submittedName>
</protein>
<evidence type="ECO:0000313" key="4">
    <source>
        <dbReference type="Proteomes" id="UP001333996"/>
    </source>
</evidence>
<dbReference type="InterPro" id="IPR050740">
    <property type="entry name" value="Aldehyde_DH_Superfamily"/>
</dbReference>
<evidence type="ECO:0000313" key="3">
    <source>
        <dbReference type="EMBL" id="MED7826842.1"/>
    </source>
</evidence>
<dbReference type="InterPro" id="IPR016161">
    <property type="entry name" value="Ald_DH/histidinol_DH"/>
</dbReference>
<comment type="caution">
    <text evidence="3">The sequence shown here is derived from an EMBL/GenBank/DDBJ whole genome shotgun (WGS) entry which is preliminary data.</text>
</comment>
<dbReference type="InterPro" id="IPR016162">
    <property type="entry name" value="Ald_DH_N"/>
</dbReference>
<dbReference type="Pfam" id="PF00171">
    <property type="entry name" value="Aldedh"/>
    <property type="match status" value="1"/>
</dbReference>
<name>A0ABU7FRW6_9ACTN</name>
<dbReference type="PANTHER" id="PTHR43353:SF3">
    <property type="entry name" value="ALDEHYDE DEHYDROGENASE-RELATED"/>
    <property type="match status" value="1"/>
</dbReference>
<reference evidence="3" key="1">
    <citation type="submission" date="2024-01" db="EMBL/GenBank/DDBJ databases">
        <title>First draft genome sequence data of TA4-1, the type strain of Gram-positive actinobacterium Streptomyces chiangmaiensis.</title>
        <authorList>
            <person name="Yasawong M."/>
            <person name="Nantapong N."/>
        </authorList>
    </citation>
    <scope>NUCLEOTIDE SEQUENCE</scope>
    <source>
        <strain evidence="3">TA4-1</strain>
    </source>
</reference>
<dbReference type="PANTHER" id="PTHR43353">
    <property type="entry name" value="SUCCINATE-SEMIALDEHYDE DEHYDROGENASE, MITOCHONDRIAL"/>
    <property type="match status" value="1"/>
</dbReference>
<dbReference type="InterPro" id="IPR015590">
    <property type="entry name" value="Aldehyde_DH_dom"/>
</dbReference>
<dbReference type="RefSeq" id="WP_329511235.1">
    <property type="nucleotide sequence ID" value="NZ_BAAAYZ010000093.1"/>
</dbReference>
<feature type="domain" description="Aldehyde dehydrogenase" evidence="2">
    <location>
        <begin position="17"/>
        <end position="134"/>
    </location>
</feature>
<organism evidence="3 4">
    <name type="scientific">Streptomyces chiangmaiensis</name>
    <dbReference type="NCBI Taxonomy" id="766497"/>
    <lineage>
        <taxon>Bacteria</taxon>
        <taxon>Bacillati</taxon>
        <taxon>Actinomycetota</taxon>
        <taxon>Actinomycetes</taxon>
        <taxon>Kitasatosporales</taxon>
        <taxon>Streptomycetaceae</taxon>
        <taxon>Streptomyces</taxon>
    </lineage>
</organism>
<keyword evidence="1" id="KW-0560">Oxidoreductase</keyword>
<accession>A0ABU7FRW6</accession>
<dbReference type="SUPFAM" id="SSF53720">
    <property type="entry name" value="ALDH-like"/>
    <property type="match status" value="2"/>
</dbReference>
<proteinExistence type="predicted"/>
<dbReference type="EMBL" id="JAYWVC010000183">
    <property type="protein sequence ID" value="MED7826842.1"/>
    <property type="molecule type" value="Genomic_DNA"/>
</dbReference>